<name>G0R1K4_ICHMU</name>
<dbReference type="AlphaFoldDB" id="G0R1K4"/>
<dbReference type="CDD" id="cd14498">
    <property type="entry name" value="DSP"/>
    <property type="match status" value="1"/>
</dbReference>
<dbReference type="OrthoDB" id="10252009at2759"/>
<dbReference type="Gene3D" id="3.90.190.10">
    <property type="entry name" value="Protein tyrosine phosphatase superfamily"/>
    <property type="match status" value="1"/>
</dbReference>
<evidence type="ECO:0000259" key="1">
    <source>
        <dbReference type="Pfam" id="PF00782"/>
    </source>
</evidence>
<dbReference type="Proteomes" id="UP000008983">
    <property type="component" value="Unassembled WGS sequence"/>
</dbReference>
<keyword evidence="3" id="KW-1185">Reference proteome</keyword>
<dbReference type="PANTHER" id="PTHR46653">
    <property type="entry name" value="SPECIFICITY PROTEIN PHOSPHATASE, PUTATIVE-RELATED"/>
    <property type="match status" value="1"/>
</dbReference>
<proteinExistence type="predicted"/>
<dbReference type="RefSeq" id="XP_004029889.1">
    <property type="nucleotide sequence ID" value="XM_004029841.1"/>
</dbReference>
<dbReference type="InParanoid" id="G0R1K4"/>
<gene>
    <name evidence="2" type="ORF">IMG5_171070</name>
</gene>
<dbReference type="SUPFAM" id="SSF52799">
    <property type="entry name" value="(Phosphotyrosine protein) phosphatases II"/>
    <property type="match status" value="1"/>
</dbReference>
<dbReference type="eggNOG" id="KOG1716">
    <property type="taxonomic scope" value="Eukaryota"/>
</dbReference>
<evidence type="ECO:0000313" key="3">
    <source>
        <dbReference type="Proteomes" id="UP000008983"/>
    </source>
</evidence>
<dbReference type="InterPro" id="IPR000340">
    <property type="entry name" value="Dual-sp_phosphatase_cat-dom"/>
</dbReference>
<evidence type="ECO:0000313" key="2">
    <source>
        <dbReference type="EMBL" id="EGR28653.1"/>
    </source>
</evidence>
<dbReference type="PANTHER" id="PTHR46653:SF1">
    <property type="entry name" value="SPECIFICITY PROTEIN PHOSPHATASE, PUTATIVE-RELATED"/>
    <property type="match status" value="1"/>
</dbReference>
<accession>G0R1K4</accession>
<sequence length="127" mass="14601">MQYDIVGAVKIIDGLYLGDEYAAQDLEFIITNKVTQIINCSSKQVPNHWQNYDVTYLSYDFQDTDTQVIFDDKDQILNITFNLIVKTLEHAESILVHSVKGQNRSVCIIAAKQVQKIRKCAKKFQLE</sequence>
<dbReference type="InterPro" id="IPR029021">
    <property type="entry name" value="Prot-tyrosine_phosphatase-like"/>
</dbReference>
<protein>
    <recommendedName>
        <fullName evidence="1">Dual specificity phosphatase catalytic domain-containing protein</fullName>
    </recommendedName>
</protein>
<dbReference type="Pfam" id="PF00782">
    <property type="entry name" value="DSPc"/>
    <property type="match status" value="1"/>
</dbReference>
<feature type="domain" description="Dual specificity phosphatase catalytic" evidence="1">
    <location>
        <begin position="15"/>
        <end position="111"/>
    </location>
</feature>
<dbReference type="STRING" id="857967.G0R1K4"/>
<reference evidence="2 3" key="1">
    <citation type="submission" date="2011-07" db="EMBL/GenBank/DDBJ databases">
        <authorList>
            <person name="Coyne R."/>
            <person name="Brami D."/>
            <person name="Johnson J."/>
            <person name="Hostetler J."/>
            <person name="Hannick L."/>
            <person name="Clark T."/>
            <person name="Cassidy-Hanley D."/>
            <person name="Inman J."/>
        </authorList>
    </citation>
    <scope>NUCLEOTIDE SEQUENCE [LARGE SCALE GENOMIC DNA]</scope>
    <source>
        <strain evidence="2 3">G5</strain>
    </source>
</reference>
<dbReference type="EMBL" id="GL984221">
    <property type="protein sequence ID" value="EGR28653.1"/>
    <property type="molecule type" value="Genomic_DNA"/>
</dbReference>
<dbReference type="GeneID" id="14904733"/>
<organism evidence="2 3">
    <name type="scientific">Ichthyophthirius multifiliis</name>
    <name type="common">White spot disease agent</name>
    <name type="synonym">Ich</name>
    <dbReference type="NCBI Taxonomy" id="5932"/>
    <lineage>
        <taxon>Eukaryota</taxon>
        <taxon>Sar</taxon>
        <taxon>Alveolata</taxon>
        <taxon>Ciliophora</taxon>
        <taxon>Intramacronucleata</taxon>
        <taxon>Oligohymenophorea</taxon>
        <taxon>Hymenostomatida</taxon>
        <taxon>Ophryoglenina</taxon>
        <taxon>Ichthyophthirius</taxon>
    </lineage>
</organism>